<feature type="domain" description="Calcineurin-like phosphoesterase" evidence="1">
    <location>
        <begin position="1"/>
        <end position="174"/>
    </location>
</feature>
<dbReference type="InterPro" id="IPR004843">
    <property type="entry name" value="Calcineurin-like_PHP"/>
</dbReference>
<accession>A0A1F7G8X7</accession>
<sequence>MKILVFSDTHLTDKFEENKFNLLKKIISASDRVIINGDFWDGQLTTFDKFISSGWNKLFPLLRSKKTIYLYGNHDLKSFSDSRTSLFSVIQTDIYSLKLNEKTLVFQHGNKLLPLIDEKLPRWLTKYTTLVAGFLLVNLPPLRYLLKTAGQKMKDKVKKIYKNGEIVVCGHSHWVDFDLNNQYINTGYIENGVAKYLLIRNNRLLAQEENYL</sequence>
<dbReference type="AlphaFoldDB" id="A0A1F7G8X7"/>
<dbReference type="GO" id="GO:0016787">
    <property type="term" value="F:hydrolase activity"/>
    <property type="evidence" value="ECO:0007669"/>
    <property type="project" value="InterPro"/>
</dbReference>
<dbReference type="Proteomes" id="UP000177208">
    <property type="component" value="Unassembled WGS sequence"/>
</dbReference>
<dbReference type="Pfam" id="PF00149">
    <property type="entry name" value="Metallophos"/>
    <property type="match status" value="1"/>
</dbReference>
<organism evidence="2 3">
    <name type="scientific">Candidatus Roizmanbacteria bacterium RIFCSPHIGHO2_01_FULL_39_12c</name>
    <dbReference type="NCBI Taxonomy" id="1802031"/>
    <lineage>
        <taxon>Bacteria</taxon>
        <taxon>Candidatus Roizmaniibacteriota</taxon>
    </lineage>
</organism>
<gene>
    <name evidence="2" type="ORF">A2774_03470</name>
</gene>
<evidence type="ECO:0000259" key="1">
    <source>
        <dbReference type="Pfam" id="PF00149"/>
    </source>
</evidence>
<protein>
    <recommendedName>
        <fullName evidence="1">Calcineurin-like phosphoesterase domain-containing protein</fullName>
    </recommendedName>
</protein>
<comment type="caution">
    <text evidence="2">The sequence shown here is derived from an EMBL/GenBank/DDBJ whole genome shotgun (WGS) entry which is preliminary data.</text>
</comment>
<dbReference type="EMBL" id="MFZG01000038">
    <property type="protein sequence ID" value="OGK15363.1"/>
    <property type="molecule type" value="Genomic_DNA"/>
</dbReference>
<evidence type="ECO:0000313" key="2">
    <source>
        <dbReference type="EMBL" id="OGK15363.1"/>
    </source>
</evidence>
<dbReference type="SUPFAM" id="SSF56300">
    <property type="entry name" value="Metallo-dependent phosphatases"/>
    <property type="match status" value="1"/>
</dbReference>
<evidence type="ECO:0000313" key="3">
    <source>
        <dbReference type="Proteomes" id="UP000177208"/>
    </source>
</evidence>
<dbReference type="Gene3D" id="3.60.21.10">
    <property type="match status" value="1"/>
</dbReference>
<dbReference type="InterPro" id="IPR029052">
    <property type="entry name" value="Metallo-depent_PP-like"/>
</dbReference>
<reference evidence="2 3" key="1">
    <citation type="journal article" date="2016" name="Nat. Commun.">
        <title>Thousands of microbial genomes shed light on interconnected biogeochemical processes in an aquifer system.</title>
        <authorList>
            <person name="Anantharaman K."/>
            <person name="Brown C.T."/>
            <person name="Hug L.A."/>
            <person name="Sharon I."/>
            <person name="Castelle C.J."/>
            <person name="Probst A.J."/>
            <person name="Thomas B.C."/>
            <person name="Singh A."/>
            <person name="Wilkins M.J."/>
            <person name="Karaoz U."/>
            <person name="Brodie E.L."/>
            <person name="Williams K.H."/>
            <person name="Hubbard S.S."/>
            <person name="Banfield J.F."/>
        </authorList>
    </citation>
    <scope>NUCLEOTIDE SEQUENCE [LARGE SCALE GENOMIC DNA]</scope>
</reference>
<proteinExistence type="predicted"/>
<name>A0A1F7G8X7_9BACT</name>